<reference evidence="2" key="1">
    <citation type="submission" date="2016-07" db="EMBL/GenBank/DDBJ databases">
        <title>Pervasive Adenine N6-methylation of Active Genes in Fungi.</title>
        <authorList>
            <consortium name="DOE Joint Genome Institute"/>
            <person name="Mondo S.J."/>
            <person name="Dannebaum R.O."/>
            <person name="Kuo R.C."/>
            <person name="Labutti K."/>
            <person name="Haridas S."/>
            <person name="Kuo A."/>
            <person name="Salamov A."/>
            <person name="Ahrendt S.R."/>
            <person name="Lipzen A."/>
            <person name="Sullivan W."/>
            <person name="Andreopoulos W.B."/>
            <person name="Clum A."/>
            <person name="Lindquist E."/>
            <person name="Daum C."/>
            <person name="Ramamoorthy G.K."/>
            <person name="Gryganskyi A."/>
            <person name="Culley D."/>
            <person name="Magnuson J.K."/>
            <person name="James T.Y."/>
            <person name="O'Malley M.A."/>
            <person name="Stajich J.E."/>
            <person name="Spatafora J.W."/>
            <person name="Visel A."/>
            <person name="Grigoriev I.V."/>
        </authorList>
    </citation>
    <scope>NUCLEOTIDE SEQUENCE [LARGE SCALE GENOMIC DNA]</scope>
    <source>
        <strain evidence="2">CBS 115471</strain>
    </source>
</reference>
<gene>
    <name evidence="2" type="ORF">BCR34DRAFT_582236</name>
</gene>
<protein>
    <recommendedName>
        <fullName evidence="4">Transglycosylase SLT domain-containing protein</fullName>
    </recommendedName>
</protein>
<comment type="caution">
    <text evidence="2">The sequence shown here is derived from an EMBL/GenBank/DDBJ whole genome shotgun (WGS) entry which is preliminary data.</text>
</comment>
<name>A0A1Y2AAK6_9PLEO</name>
<sequence>MLFPTLLLALGVTIPSALSTPISFPAPSSEVAAHTTAKNLTLNIQALGTVIHGDWTKFPAISSWIGFDDMFNRNKNSMFSTGDTGEDVGRIYNAIKEAAKIGVDERVILGIIMQESHGDVGVVTTISPDGIPTAGLMQCSGCPGYPGKHGLTQAQITGMVKGGTEHFKANLKNWGDKWSAESIFPALREYNSGSVNTKDLSDARGATASYVSDIAHRLTGSVD</sequence>
<evidence type="ECO:0000313" key="3">
    <source>
        <dbReference type="Proteomes" id="UP000193144"/>
    </source>
</evidence>
<dbReference type="InterPro" id="IPR023346">
    <property type="entry name" value="Lysozyme-like_dom_sf"/>
</dbReference>
<keyword evidence="1" id="KW-0732">Signal</keyword>
<dbReference type="OrthoDB" id="1193027at2759"/>
<evidence type="ECO:0008006" key="4">
    <source>
        <dbReference type="Google" id="ProtNLM"/>
    </source>
</evidence>
<evidence type="ECO:0000313" key="2">
    <source>
        <dbReference type="EMBL" id="ORY19532.1"/>
    </source>
</evidence>
<feature type="signal peptide" evidence="1">
    <location>
        <begin position="1"/>
        <end position="19"/>
    </location>
</feature>
<evidence type="ECO:0000256" key="1">
    <source>
        <dbReference type="SAM" id="SignalP"/>
    </source>
</evidence>
<dbReference type="Proteomes" id="UP000193144">
    <property type="component" value="Unassembled WGS sequence"/>
</dbReference>
<keyword evidence="3" id="KW-1185">Reference proteome</keyword>
<dbReference type="Gene3D" id="1.10.530.10">
    <property type="match status" value="1"/>
</dbReference>
<accession>A0A1Y2AAK6</accession>
<feature type="chain" id="PRO_5012937523" description="Transglycosylase SLT domain-containing protein" evidence="1">
    <location>
        <begin position="20"/>
        <end position="223"/>
    </location>
</feature>
<dbReference type="SUPFAM" id="SSF53955">
    <property type="entry name" value="Lysozyme-like"/>
    <property type="match status" value="1"/>
</dbReference>
<proteinExistence type="predicted"/>
<organism evidence="2 3">
    <name type="scientific">Clohesyomyces aquaticus</name>
    <dbReference type="NCBI Taxonomy" id="1231657"/>
    <lineage>
        <taxon>Eukaryota</taxon>
        <taxon>Fungi</taxon>
        <taxon>Dikarya</taxon>
        <taxon>Ascomycota</taxon>
        <taxon>Pezizomycotina</taxon>
        <taxon>Dothideomycetes</taxon>
        <taxon>Pleosporomycetidae</taxon>
        <taxon>Pleosporales</taxon>
        <taxon>Lindgomycetaceae</taxon>
        <taxon>Clohesyomyces</taxon>
    </lineage>
</organism>
<dbReference type="EMBL" id="MCFA01000002">
    <property type="protein sequence ID" value="ORY19532.1"/>
    <property type="molecule type" value="Genomic_DNA"/>
</dbReference>
<dbReference type="AlphaFoldDB" id="A0A1Y2AAK6"/>